<reference evidence="2 3" key="1">
    <citation type="submission" date="2016-11" db="EMBL/GenBank/DDBJ databases">
        <authorList>
            <person name="Jaros S."/>
            <person name="Januszkiewicz K."/>
            <person name="Wedrychowicz H."/>
        </authorList>
    </citation>
    <scope>NUCLEOTIDE SEQUENCE [LARGE SCALE GENOMIC DNA]</scope>
    <source>
        <strain evidence="2 3">DSM 17137</strain>
    </source>
</reference>
<evidence type="ECO:0000256" key="1">
    <source>
        <dbReference type="SAM" id="MobiDB-lite"/>
    </source>
</evidence>
<dbReference type="AlphaFoldDB" id="A0A1M4W3B1"/>
<dbReference type="EMBL" id="FQVC01000002">
    <property type="protein sequence ID" value="SHE75761.1"/>
    <property type="molecule type" value="Genomic_DNA"/>
</dbReference>
<evidence type="ECO:0000313" key="3">
    <source>
        <dbReference type="Proteomes" id="UP000184533"/>
    </source>
</evidence>
<proteinExistence type="predicted"/>
<sequence length="54" mass="5974">MRDFLTAPFGGEVGAQRRVRGPSPCARFGKGPLTRPKRVDLSPKGEVKKEHCHD</sequence>
<name>A0A1M4W3B1_9HYPH</name>
<evidence type="ECO:0000313" key="2">
    <source>
        <dbReference type="EMBL" id="SHE75761.1"/>
    </source>
</evidence>
<feature type="compositionally biased region" description="Basic and acidic residues" evidence="1">
    <location>
        <begin position="37"/>
        <end position="54"/>
    </location>
</feature>
<accession>A0A1M4W3B1</accession>
<organism evidence="2 3">
    <name type="scientific">Devosia limi DSM 17137</name>
    <dbReference type="NCBI Taxonomy" id="1121477"/>
    <lineage>
        <taxon>Bacteria</taxon>
        <taxon>Pseudomonadati</taxon>
        <taxon>Pseudomonadota</taxon>
        <taxon>Alphaproteobacteria</taxon>
        <taxon>Hyphomicrobiales</taxon>
        <taxon>Devosiaceae</taxon>
        <taxon>Devosia</taxon>
    </lineage>
</organism>
<protein>
    <submittedName>
        <fullName evidence="2">Uncharacterized protein</fullName>
    </submittedName>
</protein>
<dbReference type="Proteomes" id="UP000184533">
    <property type="component" value="Unassembled WGS sequence"/>
</dbReference>
<feature type="region of interest" description="Disordered" evidence="1">
    <location>
        <begin position="1"/>
        <end position="54"/>
    </location>
</feature>
<gene>
    <name evidence="2" type="ORF">SAMN02745223_01105</name>
</gene>